<dbReference type="EMBL" id="BMOU01000001">
    <property type="protein sequence ID" value="GGN87487.1"/>
    <property type="molecule type" value="Genomic_DNA"/>
</dbReference>
<organism evidence="3 4">
    <name type="scientific">Haloarcula pellucida</name>
    <dbReference type="NCBI Taxonomy" id="1427151"/>
    <lineage>
        <taxon>Archaea</taxon>
        <taxon>Methanobacteriati</taxon>
        <taxon>Methanobacteriota</taxon>
        <taxon>Stenosarchaea group</taxon>
        <taxon>Halobacteria</taxon>
        <taxon>Halobacteriales</taxon>
        <taxon>Haloarculaceae</taxon>
        <taxon>Haloarcula</taxon>
    </lineage>
</organism>
<evidence type="ECO:0000259" key="2">
    <source>
        <dbReference type="Pfam" id="PF18547"/>
    </source>
</evidence>
<evidence type="ECO:0000313" key="3">
    <source>
        <dbReference type="EMBL" id="GGN87487.1"/>
    </source>
</evidence>
<proteinExistence type="predicted"/>
<dbReference type="InterPro" id="IPR040726">
    <property type="entry name" value="HalOD2"/>
</dbReference>
<dbReference type="AlphaFoldDB" id="A0A830GHW9"/>
<gene>
    <name evidence="3" type="ORF">GCM10009030_06220</name>
</gene>
<dbReference type="Proteomes" id="UP000605784">
    <property type="component" value="Unassembled WGS sequence"/>
</dbReference>
<evidence type="ECO:0000256" key="1">
    <source>
        <dbReference type="SAM" id="MobiDB-lite"/>
    </source>
</evidence>
<reference evidence="3" key="2">
    <citation type="submission" date="2020-09" db="EMBL/GenBank/DDBJ databases">
        <authorList>
            <person name="Sun Q."/>
            <person name="Ohkuma M."/>
        </authorList>
    </citation>
    <scope>NUCLEOTIDE SEQUENCE</scope>
    <source>
        <strain evidence="3">JCM 17820</strain>
    </source>
</reference>
<keyword evidence="4" id="KW-1185">Reference proteome</keyword>
<comment type="caution">
    <text evidence="3">The sequence shown here is derived from an EMBL/GenBank/DDBJ whole genome shotgun (WGS) entry which is preliminary data.</text>
</comment>
<reference evidence="3" key="1">
    <citation type="journal article" date="2014" name="Int. J. Syst. Evol. Microbiol.">
        <title>Complete genome sequence of Corynebacterium casei LMG S-19264T (=DSM 44701T), isolated from a smear-ripened cheese.</title>
        <authorList>
            <consortium name="US DOE Joint Genome Institute (JGI-PGF)"/>
            <person name="Walter F."/>
            <person name="Albersmeier A."/>
            <person name="Kalinowski J."/>
            <person name="Ruckert C."/>
        </authorList>
    </citation>
    <scope>NUCLEOTIDE SEQUENCE</scope>
    <source>
        <strain evidence="3">JCM 17820</strain>
    </source>
</reference>
<name>A0A830GHW9_9EURY</name>
<feature type="domain" description="Halobacterial output" evidence="2">
    <location>
        <begin position="221"/>
        <end position="266"/>
    </location>
</feature>
<dbReference type="Pfam" id="PF18547">
    <property type="entry name" value="HalOD2"/>
    <property type="match status" value="1"/>
</dbReference>
<protein>
    <recommendedName>
        <fullName evidence="2">Halobacterial output domain-containing protein</fullName>
    </recommendedName>
</protein>
<evidence type="ECO:0000313" key="4">
    <source>
        <dbReference type="Proteomes" id="UP000605784"/>
    </source>
</evidence>
<accession>A0A830GHW9</accession>
<feature type="region of interest" description="Disordered" evidence="1">
    <location>
        <begin position="1"/>
        <end position="23"/>
    </location>
</feature>
<sequence length="268" mass="29629">MSHPTRHRTTPSEPNGQPSLHPIIDAPSVVVFDESTRRELYEKWLADTISVHTPTSCAEAKEAISETTTVAIVRHELSTELRERLATLLWRLAPQSRVVFATSSHLPVYNTTPTAQVHLSEPIDREQLRDAVLGQARIAVYSVALSEYYRRTTQLAGMRLDSTVSDDVRDEIEATAEALSSVVDGLGAKLTADERREVLDLLVDEAAGEPVESAVTGSKYRPEACTECDDSRTGQDAFRDLGAYVWECKSCGTVYERSAAANRRVAKR</sequence>